<dbReference type="Proteomes" id="UP000027920">
    <property type="component" value="Unassembled WGS sequence"/>
</dbReference>
<dbReference type="HOGENOM" id="CLU_943439_0_0_1"/>
<evidence type="ECO:0000256" key="1">
    <source>
        <dbReference type="SAM" id="MobiDB-lite"/>
    </source>
</evidence>
<dbReference type="GeneID" id="25287290"/>
<dbReference type="RefSeq" id="XP_013254069.1">
    <property type="nucleotide sequence ID" value="XM_013398615.1"/>
</dbReference>
<evidence type="ECO:0000313" key="3">
    <source>
        <dbReference type="Proteomes" id="UP000027920"/>
    </source>
</evidence>
<dbReference type="AlphaFoldDB" id="A0A072NUD5"/>
<reference evidence="2 3" key="1">
    <citation type="submission" date="2013-03" db="EMBL/GenBank/DDBJ databases">
        <title>The Genome Sequence of Exophiala aquamarina CBS 119918.</title>
        <authorList>
            <consortium name="The Broad Institute Genomics Platform"/>
            <person name="Cuomo C."/>
            <person name="de Hoog S."/>
            <person name="Gorbushina A."/>
            <person name="Walker B."/>
            <person name="Young S.K."/>
            <person name="Zeng Q."/>
            <person name="Gargeya S."/>
            <person name="Fitzgerald M."/>
            <person name="Haas B."/>
            <person name="Abouelleil A."/>
            <person name="Allen A.W."/>
            <person name="Alvarado L."/>
            <person name="Arachchi H.M."/>
            <person name="Berlin A.M."/>
            <person name="Chapman S.B."/>
            <person name="Gainer-Dewar J."/>
            <person name="Goldberg J."/>
            <person name="Griggs A."/>
            <person name="Gujja S."/>
            <person name="Hansen M."/>
            <person name="Howarth C."/>
            <person name="Imamovic A."/>
            <person name="Ireland A."/>
            <person name="Larimer J."/>
            <person name="McCowan C."/>
            <person name="Murphy C."/>
            <person name="Pearson M."/>
            <person name="Poon T.W."/>
            <person name="Priest M."/>
            <person name="Roberts A."/>
            <person name="Saif S."/>
            <person name="Shea T."/>
            <person name="Sisk P."/>
            <person name="Sykes S."/>
            <person name="Wortman J."/>
            <person name="Nusbaum C."/>
            <person name="Birren B."/>
        </authorList>
    </citation>
    <scope>NUCLEOTIDE SEQUENCE [LARGE SCALE GENOMIC DNA]</scope>
    <source>
        <strain evidence="2 3">CBS 119918</strain>
    </source>
</reference>
<dbReference type="OrthoDB" id="4500473at2759"/>
<dbReference type="VEuPathDB" id="FungiDB:A1O9_12396"/>
<dbReference type="STRING" id="1182545.A0A072NUD5"/>
<organism evidence="2 3">
    <name type="scientific">Exophiala aquamarina CBS 119918</name>
    <dbReference type="NCBI Taxonomy" id="1182545"/>
    <lineage>
        <taxon>Eukaryota</taxon>
        <taxon>Fungi</taxon>
        <taxon>Dikarya</taxon>
        <taxon>Ascomycota</taxon>
        <taxon>Pezizomycotina</taxon>
        <taxon>Eurotiomycetes</taxon>
        <taxon>Chaetothyriomycetidae</taxon>
        <taxon>Chaetothyriales</taxon>
        <taxon>Herpotrichiellaceae</taxon>
        <taxon>Exophiala</taxon>
    </lineage>
</organism>
<gene>
    <name evidence="2" type="ORF">A1O9_12396</name>
</gene>
<comment type="caution">
    <text evidence="2">The sequence shown here is derived from an EMBL/GenBank/DDBJ whole genome shotgun (WGS) entry which is preliminary data.</text>
</comment>
<evidence type="ECO:0000313" key="2">
    <source>
        <dbReference type="EMBL" id="KEF51479.1"/>
    </source>
</evidence>
<proteinExistence type="predicted"/>
<sequence>MPLPRQRPTYFLPPNFLNPPGPASPIRLGQLISNPSAPTTPITRSGPLDPKDFDLEVHSMPMKTFRHENQSQSLSEGGVFIRAVQGIVAKLNLNISREAYQNALEQIDHLVAEFIELSEEDEYVEKSLAQKHIQDFITKGLFKKRVFMVTGIKIAYPGEGDSISAEKGSKKTAEGGGDMSAVGTGSPLEGGGNFKTSASTKRSLSFIPDHPFIYAYRLRECFYGGRSKETTKGALLSRDTVSGHEPEALEFDFQGVGSEDVTLEDMGPDGTAYILLQAADDLDGTQCDLVVPKCT</sequence>
<dbReference type="EMBL" id="AMGV01000023">
    <property type="protein sequence ID" value="KEF51479.1"/>
    <property type="molecule type" value="Genomic_DNA"/>
</dbReference>
<accession>A0A072NUD5</accession>
<protein>
    <submittedName>
        <fullName evidence="2">Uncharacterized protein</fullName>
    </submittedName>
</protein>
<name>A0A072NUD5_9EURO</name>
<feature type="region of interest" description="Disordered" evidence="1">
    <location>
        <begin position="163"/>
        <end position="192"/>
    </location>
</feature>
<keyword evidence="3" id="KW-1185">Reference proteome</keyword>